<evidence type="ECO:0000313" key="2">
    <source>
        <dbReference type="EMBL" id="PWU69577.1"/>
    </source>
</evidence>
<keyword evidence="1" id="KW-0175">Coiled coil</keyword>
<sequence length="130" mass="15346">MTVESFEITEEYLKRYADLNIEKKTIEKELNLIKKQLHEYLDETFGKKQKGEVRHGKYKVQRVIRSKVQYDEEKTVEKLEELNLADFLVKRPDTEKLEAAIKVNLVKEKDFEGCKTNKLTQAISVKEINP</sequence>
<dbReference type="RefSeq" id="WP_109983792.1">
    <property type="nucleotide sequence ID" value="NZ_QGTD01000005.1"/>
</dbReference>
<comment type="caution">
    <text evidence="2">The sequence shown here is derived from an EMBL/GenBank/DDBJ whole genome shotgun (WGS) entry which is preliminary data.</text>
</comment>
<feature type="coiled-coil region" evidence="1">
    <location>
        <begin position="9"/>
        <end position="43"/>
    </location>
</feature>
<proteinExistence type="predicted"/>
<gene>
    <name evidence="2" type="ORF">DLJ74_06300</name>
</gene>
<keyword evidence="3" id="KW-1185">Reference proteome</keyword>
<dbReference type="OrthoDB" id="2704409at2"/>
<organism evidence="2 3">
    <name type="scientific">Gracilibacillus dipsosauri</name>
    <dbReference type="NCBI Taxonomy" id="178340"/>
    <lineage>
        <taxon>Bacteria</taxon>
        <taxon>Bacillati</taxon>
        <taxon>Bacillota</taxon>
        <taxon>Bacilli</taxon>
        <taxon>Bacillales</taxon>
        <taxon>Bacillaceae</taxon>
        <taxon>Gracilibacillus</taxon>
    </lineage>
</organism>
<protein>
    <submittedName>
        <fullName evidence="2">Uncharacterized protein</fullName>
    </submittedName>
</protein>
<dbReference type="AlphaFoldDB" id="A0A317L174"/>
<evidence type="ECO:0000313" key="3">
    <source>
        <dbReference type="Proteomes" id="UP000245624"/>
    </source>
</evidence>
<accession>A0A317L174</accession>
<dbReference type="SUPFAM" id="SSF161266">
    <property type="entry name" value="Gam-like"/>
    <property type="match status" value="1"/>
</dbReference>
<name>A0A317L174_9BACI</name>
<evidence type="ECO:0000256" key="1">
    <source>
        <dbReference type="SAM" id="Coils"/>
    </source>
</evidence>
<dbReference type="EMBL" id="QGTD01000005">
    <property type="protein sequence ID" value="PWU69577.1"/>
    <property type="molecule type" value="Genomic_DNA"/>
</dbReference>
<reference evidence="2 3" key="1">
    <citation type="submission" date="2018-05" db="EMBL/GenBank/DDBJ databases">
        <title>Genomic analysis of Gracilibacillus dipsosauri DD1 reveals novel features of a salt-tolerant amylase.</title>
        <authorList>
            <person name="Deutch C.E."/>
            <person name="Yang S."/>
        </authorList>
    </citation>
    <scope>NUCLEOTIDE SEQUENCE [LARGE SCALE GENOMIC DNA]</scope>
    <source>
        <strain evidence="2 3">DD1</strain>
    </source>
</reference>
<dbReference type="Proteomes" id="UP000245624">
    <property type="component" value="Unassembled WGS sequence"/>
</dbReference>